<keyword evidence="2" id="KW-1185">Reference proteome</keyword>
<sequence>MVSLSLMPELVINSIPYVIFLQWTWHLQLATSIQSNLKSSSPENCAVACCYENVITHQEDLLRNPQTLDSLNPQSPIRPFPMASELLFSLSDVTSLALSPPPRLFSLINSHMP</sequence>
<evidence type="ECO:0000313" key="1">
    <source>
        <dbReference type="EMBL" id="KAK7386682.1"/>
    </source>
</evidence>
<dbReference type="Proteomes" id="UP001386955">
    <property type="component" value="Unassembled WGS sequence"/>
</dbReference>
<protein>
    <submittedName>
        <fullName evidence="1">Uncharacterized protein</fullName>
    </submittedName>
</protein>
<name>A0AAN9X9V5_PSOTE</name>
<reference evidence="1 2" key="1">
    <citation type="submission" date="2024-01" db="EMBL/GenBank/DDBJ databases">
        <title>The genomes of 5 underutilized Papilionoideae crops provide insights into root nodulation and disease resistanc.</title>
        <authorList>
            <person name="Jiang F."/>
        </authorList>
    </citation>
    <scope>NUCLEOTIDE SEQUENCE [LARGE SCALE GENOMIC DNA]</scope>
    <source>
        <strain evidence="1">DUOXIRENSHENG_FW03</strain>
        <tissue evidence="1">Leaves</tissue>
    </source>
</reference>
<accession>A0AAN9X9V5</accession>
<proteinExistence type="predicted"/>
<dbReference type="EMBL" id="JAYMYS010000007">
    <property type="protein sequence ID" value="KAK7386682.1"/>
    <property type="molecule type" value="Genomic_DNA"/>
</dbReference>
<organism evidence="1 2">
    <name type="scientific">Psophocarpus tetragonolobus</name>
    <name type="common">Winged bean</name>
    <name type="synonym">Dolichos tetragonolobus</name>
    <dbReference type="NCBI Taxonomy" id="3891"/>
    <lineage>
        <taxon>Eukaryota</taxon>
        <taxon>Viridiplantae</taxon>
        <taxon>Streptophyta</taxon>
        <taxon>Embryophyta</taxon>
        <taxon>Tracheophyta</taxon>
        <taxon>Spermatophyta</taxon>
        <taxon>Magnoliopsida</taxon>
        <taxon>eudicotyledons</taxon>
        <taxon>Gunneridae</taxon>
        <taxon>Pentapetalae</taxon>
        <taxon>rosids</taxon>
        <taxon>fabids</taxon>
        <taxon>Fabales</taxon>
        <taxon>Fabaceae</taxon>
        <taxon>Papilionoideae</taxon>
        <taxon>50 kb inversion clade</taxon>
        <taxon>NPAAA clade</taxon>
        <taxon>indigoferoid/millettioid clade</taxon>
        <taxon>Phaseoleae</taxon>
        <taxon>Psophocarpus</taxon>
    </lineage>
</organism>
<evidence type="ECO:0000313" key="2">
    <source>
        <dbReference type="Proteomes" id="UP001386955"/>
    </source>
</evidence>
<gene>
    <name evidence="1" type="ORF">VNO78_27017</name>
</gene>
<dbReference type="AlphaFoldDB" id="A0AAN9X9V5"/>
<comment type="caution">
    <text evidence="1">The sequence shown here is derived from an EMBL/GenBank/DDBJ whole genome shotgun (WGS) entry which is preliminary data.</text>
</comment>